<evidence type="ECO:0008006" key="3">
    <source>
        <dbReference type="Google" id="ProtNLM"/>
    </source>
</evidence>
<reference evidence="1 2" key="1">
    <citation type="journal article" date="2020" name="G3 (Bethesda)">
        <title>CeMbio - The Caenorhabditis elegans Microbiome Resource.</title>
        <authorList>
            <person name="Dirksen P."/>
            <person name="Assie A."/>
            <person name="Zimmermann J."/>
            <person name="Zhang F."/>
            <person name="Tietje A.M."/>
            <person name="Marsh S.A."/>
            <person name="Felix M.A."/>
            <person name="Shapira M."/>
            <person name="Kaleta C."/>
            <person name="Schulenburg H."/>
            <person name="Samuel B."/>
        </authorList>
    </citation>
    <scope>NUCLEOTIDE SEQUENCE [LARGE SCALE GENOMIC DNA]</scope>
    <source>
        <strain evidence="1 2">MSPm1</strain>
    </source>
</reference>
<accession>A0A7G5DTL0</accession>
<dbReference type="AlphaFoldDB" id="A0A7G5DTL0"/>
<dbReference type="Proteomes" id="UP000515276">
    <property type="component" value="Chromosome"/>
</dbReference>
<name>A0A7G5DTL0_9PSED</name>
<proteinExistence type="predicted"/>
<gene>
    <name evidence="1" type="ORF">HS968_08500</name>
</gene>
<keyword evidence="2" id="KW-1185">Reference proteome</keyword>
<evidence type="ECO:0000313" key="1">
    <source>
        <dbReference type="EMBL" id="QMV65085.1"/>
    </source>
</evidence>
<protein>
    <recommendedName>
        <fullName evidence="3">Nucleotidyltransferase</fullName>
    </recommendedName>
</protein>
<evidence type="ECO:0000313" key="2">
    <source>
        <dbReference type="Proteomes" id="UP000515276"/>
    </source>
</evidence>
<organism evidence="1 2">
    <name type="scientific">Pseudomonas berkeleyensis</name>
    <dbReference type="NCBI Taxonomy" id="2726956"/>
    <lineage>
        <taxon>Bacteria</taxon>
        <taxon>Pseudomonadati</taxon>
        <taxon>Pseudomonadota</taxon>
        <taxon>Gammaproteobacteria</taxon>
        <taxon>Pseudomonadales</taxon>
        <taxon>Pseudomonadaceae</taxon>
        <taxon>Pseudomonas</taxon>
    </lineage>
</organism>
<dbReference type="EMBL" id="CP059139">
    <property type="protein sequence ID" value="QMV65085.1"/>
    <property type="molecule type" value="Genomic_DNA"/>
</dbReference>
<dbReference type="RefSeq" id="WP_182370959.1">
    <property type="nucleotide sequence ID" value="NZ_CP059139.1"/>
</dbReference>
<sequence>MIDFESRLKSLKERRQGSRERAIFETMDSYSANRAILTGQDVRKKEFFELLKESTGIKYAVGAMAAVDEAATKVSVREGDRVADSLIKSLTGAGESVTKRLQGSVALDIHIKGHSDVDMLIIVTNPVNIELPQVTSNGYSPATDPRSLLQIIRDVRTKSENILPANFPKADVDCSNNKSICISGGSLSRDVDVVPALWFDTIQYQRSFQEHDRGVKIYHKGDDKLLLNFPFSHIKLINDRDAQYSGNLKCVIRLMKNMIADMPEYKKRIVKQLSSYDLAAIGYHMNSDLQAPYYMRLSLIEKTRAHLNLLLAAKDYRNSLFVPDKSRKIFDTEGKTEALSILSKEMDDLAFSIFKELRPFQGAYDSSTILTKSIF</sequence>